<dbReference type="RefSeq" id="WP_346766466.1">
    <property type="nucleotide sequence ID" value="NZ_CP165727.1"/>
</dbReference>
<dbReference type="InterPro" id="IPR051908">
    <property type="entry name" value="Ribosomal_N-acetyltransferase"/>
</dbReference>
<dbReference type="PANTHER" id="PTHR43441:SF6">
    <property type="entry name" value="N-ACETYLTRANSFERASE DOMAIN-CONTAINING PROTEIN"/>
    <property type="match status" value="1"/>
</dbReference>
<dbReference type="InterPro" id="IPR016181">
    <property type="entry name" value="Acyl_CoA_acyltransferase"/>
</dbReference>
<dbReference type="GO" id="GO:1990189">
    <property type="term" value="F:protein N-terminal-serine acetyltransferase activity"/>
    <property type="evidence" value="ECO:0007669"/>
    <property type="project" value="TreeGrafter"/>
</dbReference>
<dbReference type="GO" id="GO:0008999">
    <property type="term" value="F:protein-N-terminal-alanine acetyltransferase activity"/>
    <property type="evidence" value="ECO:0007669"/>
    <property type="project" value="TreeGrafter"/>
</dbReference>
<evidence type="ECO:0000313" key="2">
    <source>
        <dbReference type="EMBL" id="XDV63223.1"/>
    </source>
</evidence>
<dbReference type="AlphaFoldDB" id="A0AB39XZE8"/>
<protein>
    <submittedName>
        <fullName evidence="2">GNAT family N-acetyltransferase</fullName>
        <ecNumber evidence="2">2.3.-.-</ecNumber>
    </submittedName>
</protein>
<proteinExistence type="predicted"/>
<keyword evidence="2" id="KW-0808">Transferase</keyword>
<dbReference type="Gene3D" id="3.40.630.30">
    <property type="match status" value="1"/>
</dbReference>
<dbReference type="Pfam" id="PF13302">
    <property type="entry name" value="Acetyltransf_3"/>
    <property type="match status" value="1"/>
</dbReference>
<organism evidence="2">
    <name type="scientific">Streptomyces sp. R33</name>
    <dbReference type="NCBI Taxonomy" id="3238629"/>
    <lineage>
        <taxon>Bacteria</taxon>
        <taxon>Bacillati</taxon>
        <taxon>Actinomycetota</taxon>
        <taxon>Actinomycetes</taxon>
        <taxon>Kitasatosporales</taxon>
        <taxon>Streptomycetaceae</taxon>
        <taxon>Streptomyces</taxon>
    </lineage>
</organism>
<sequence>MSERLVLVALDAARALGVLAGVPERGCRWAQGYPGDGDRAGARRYLRVLAESGDPAPFGAYEIRRRGDGLVIGGAGFHGPADAAGVVTVGYGLVPGARGRGYAAEALRTLLEHARAHGAAGAAGDADRENAASHRVMAAAGMRLVAEDERLRYYAVTWAGAPEAASS</sequence>
<dbReference type="SUPFAM" id="SSF55729">
    <property type="entry name" value="Acyl-CoA N-acyltransferases (Nat)"/>
    <property type="match status" value="1"/>
</dbReference>
<name>A0AB39XZE8_9ACTN</name>
<evidence type="ECO:0000259" key="1">
    <source>
        <dbReference type="PROSITE" id="PS51186"/>
    </source>
</evidence>
<dbReference type="GO" id="GO:0005737">
    <property type="term" value="C:cytoplasm"/>
    <property type="evidence" value="ECO:0007669"/>
    <property type="project" value="TreeGrafter"/>
</dbReference>
<accession>A0AB39XZE8</accession>
<dbReference type="PANTHER" id="PTHR43441">
    <property type="entry name" value="RIBOSOMAL-PROTEIN-SERINE ACETYLTRANSFERASE"/>
    <property type="match status" value="1"/>
</dbReference>
<gene>
    <name evidence="2" type="ORF">AB5J51_09910</name>
</gene>
<dbReference type="InterPro" id="IPR000182">
    <property type="entry name" value="GNAT_dom"/>
</dbReference>
<dbReference type="EMBL" id="CP165727">
    <property type="protein sequence ID" value="XDV63223.1"/>
    <property type="molecule type" value="Genomic_DNA"/>
</dbReference>
<dbReference type="PROSITE" id="PS51186">
    <property type="entry name" value="GNAT"/>
    <property type="match status" value="1"/>
</dbReference>
<feature type="domain" description="N-acetyltransferase" evidence="1">
    <location>
        <begin position="5"/>
        <end position="159"/>
    </location>
</feature>
<reference evidence="2" key="1">
    <citation type="submission" date="2024-08" db="EMBL/GenBank/DDBJ databases">
        <authorList>
            <person name="Yu S.T."/>
        </authorList>
    </citation>
    <scope>NUCLEOTIDE SEQUENCE</scope>
    <source>
        <strain evidence="2">R33</strain>
    </source>
</reference>
<dbReference type="EC" id="2.3.-.-" evidence="2"/>
<keyword evidence="2" id="KW-0012">Acyltransferase</keyword>